<accession>A0A841R7F4</accession>
<dbReference type="Proteomes" id="UP000587760">
    <property type="component" value="Unassembled WGS sequence"/>
</dbReference>
<dbReference type="GO" id="GO:0005886">
    <property type="term" value="C:plasma membrane"/>
    <property type="evidence" value="ECO:0007669"/>
    <property type="project" value="TreeGrafter"/>
</dbReference>
<comment type="caution">
    <text evidence="6">The sequence shown here is derived from an EMBL/GenBank/DDBJ whole genome shotgun (WGS) entry which is preliminary data.</text>
</comment>
<keyword evidence="1" id="KW-0145">Chemotaxis</keyword>
<name>A0A841R7F4_9SPIO</name>
<evidence type="ECO:0000313" key="7">
    <source>
        <dbReference type="Proteomes" id="UP000587760"/>
    </source>
</evidence>
<dbReference type="EMBL" id="JACHGJ010000001">
    <property type="protein sequence ID" value="MBB6479311.1"/>
    <property type="molecule type" value="Genomic_DNA"/>
</dbReference>
<evidence type="ECO:0000256" key="4">
    <source>
        <dbReference type="SAM" id="Phobius"/>
    </source>
</evidence>
<feature type="domain" description="Methyl-accepting transducer" evidence="5">
    <location>
        <begin position="337"/>
        <end position="559"/>
    </location>
</feature>
<dbReference type="Pfam" id="PF00015">
    <property type="entry name" value="MCPsignal"/>
    <property type="match status" value="1"/>
</dbReference>
<dbReference type="InterPro" id="IPR004089">
    <property type="entry name" value="MCPsignal_dom"/>
</dbReference>
<evidence type="ECO:0000256" key="1">
    <source>
        <dbReference type="ARBA" id="ARBA00022500"/>
    </source>
</evidence>
<dbReference type="GO" id="GO:0006935">
    <property type="term" value="P:chemotaxis"/>
    <property type="evidence" value="ECO:0007669"/>
    <property type="project" value="UniProtKB-KW"/>
</dbReference>
<reference evidence="6 7" key="1">
    <citation type="submission" date="2020-08" db="EMBL/GenBank/DDBJ databases">
        <title>Genomic Encyclopedia of Type Strains, Phase IV (KMG-IV): sequencing the most valuable type-strain genomes for metagenomic binning, comparative biology and taxonomic classification.</title>
        <authorList>
            <person name="Goeker M."/>
        </authorList>
    </citation>
    <scope>NUCLEOTIDE SEQUENCE [LARGE SCALE GENOMIC DNA]</scope>
    <source>
        <strain evidence="6 7">DSM 2461</strain>
    </source>
</reference>
<feature type="transmembrane region" description="Helical" evidence="4">
    <location>
        <begin position="7"/>
        <end position="27"/>
    </location>
</feature>
<sequence>MSYKIKYRIIITIPVFLSSALIFALYTQNFSSSAASFAVFLGVGGIIEILFLNLLLTKFSSYFTKERMLLQPEGEDLSGYFDKLGKTPLITLAASLFAALMYIAALGTYLHFRLGFDYGHIFVFSGLVLSIIMLSASFAYVILDKQVISFLYEQNVHFYPLELISQRQKSKNIIIPVFMSLMSLIFASSIIFLELINSSFESRDTLSIVIKALGSSIPFFVVFILIELPLVLLWAKGTSQLYGQINARLEEMISGEKDLTKRINISSVDEMATLSNRINIFSDIIRDHMVETGAMFEQFDLNQSNLSNNISMSSESVREIADHISILTENAEREYAMVKDSLETGKSLIDDLKTLVDNVDSQSRSVSESSAAVEEMIASISEVSRRTANVKEKINDLSEIFSRGEERVNKTVESVSTVVTYSKSLLEINNLISGIAAQTNLLAMNAAIEAAHAGDAGRGFSVVADEIRKLAENTATHTKTSSENLKQIIKEIDTSLKVAEETGTIFREMKVDLSQIDDESLSISETMIEHDRANKLVLEQLSSTNVIADKLNQGAGYISEKGKSMLDALISLEEYSAQSFEHCTGVNNRNNIIRQHIEELVTLSSETDEIKRKTMLLVNSFRVK</sequence>
<evidence type="ECO:0000313" key="6">
    <source>
        <dbReference type="EMBL" id="MBB6479311.1"/>
    </source>
</evidence>
<evidence type="ECO:0000259" key="5">
    <source>
        <dbReference type="PROSITE" id="PS50111"/>
    </source>
</evidence>
<proteinExistence type="inferred from homology"/>
<feature type="transmembrane region" description="Helical" evidence="4">
    <location>
        <begin position="89"/>
        <end position="112"/>
    </location>
</feature>
<dbReference type="InterPro" id="IPR051310">
    <property type="entry name" value="MCP_chemotaxis"/>
</dbReference>
<dbReference type="PANTHER" id="PTHR43531">
    <property type="entry name" value="PROTEIN ICFG"/>
    <property type="match status" value="1"/>
</dbReference>
<evidence type="ECO:0000256" key="2">
    <source>
        <dbReference type="ARBA" id="ARBA00029447"/>
    </source>
</evidence>
<dbReference type="Gene3D" id="1.10.287.950">
    <property type="entry name" value="Methyl-accepting chemotaxis protein"/>
    <property type="match status" value="1"/>
</dbReference>
<dbReference type="GO" id="GO:0004888">
    <property type="term" value="F:transmembrane signaling receptor activity"/>
    <property type="evidence" value="ECO:0007669"/>
    <property type="project" value="TreeGrafter"/>
</dbReference>
<feature type="transmembrane region" description="Helical" evidence="4">
    <location>
        <begin position="33"/>
        <end position="56"/>
    </location>
</feature>
<dbReference type="RefSeq" id="WP_184744375.1">
    <property type="nucleotide sequence ID" value="NZ_JACHGJ010000001.1"/>
</dbReference>
<dbReference type="SUPFAM" id="SSF58104">
    <property type="entry name" value="Methyl-accepting chemotaxis protein (MCP) signaling domain"/>
    <property type="match status" value="1"/>
</dbReference>
<keyword evidence="4" id="KW-0472">Membrane</keyword>
<organism evidence="6 7">
    <name type="scientific">Spirochaeta isovalerica</name>
    <dbReference type="NCBI Taxonomy" id="150"/>
    <lineage>
        <taxon>Bacteria</taxon>
        <taxon>Pseudomonadati</taxon>
        <taxon>Spirochaetota</taxon>
        <taxon>Spirochaetia</taxon>
        <taxon>Spirochaetales</taxon>
        <taxon>Spirochaetaceae</taxon>
        <taxon>Spirochaeta</taxon>
    </lineage>
</organism>
<keyword evidence="4" id="KW-1133">Transmembrane helix</keyword>
<dbReference type="SMART" id="SM00283">
    <property type="entry name" value="MA"/>
    <property type="match status" value="1"/>
</dbReference>
<comment type="similarity">
    <text evidence="2">Belongs to the methyl-accepting chemotaxis (MCP) protein family.</text>
</comment>
<feature type="transmembrane region" description="Helical" evidence="4">
    <location>
        <begin position="118"/>
        <end position="143"/>
    </location>
</feature>
<dbReference type="GO" id="GO:0007165">
    <property type="term" value="P:signal transduction"/>
    <property type="evidence" value="ECO:0007669"/>
    <property type="project" value="UniProtKB-KW"/>
</dbReference>
<protein>
    <submittedName>
        <fullName evidence="6">Methyl-accepting chemotaxis protein</fullName>
    </submittedName>
</protein>
<dbReference type="PANTHER" id="PTHR43531:SF11">
    <property type="entry name" value="METHYL-ACCEPTING CHEMOTAXIS PROTEIN 3"/>
    <property type="match status" value="1"/>
</dbReference>
<keyword evidence="3" id="KW-0807">Transducer</keyword>
<dbReference type="AlphaFoldDB" id="A0A841R7F4"/>
<dbReference type="PROSITE" id="PS50111">
    <property type="entry name" value="CHEMOTAXIS_TRANSDUC_2"/>
    <property type="match status" value="1"/>
</dbReference>
<keyword evidence="7" id="KW-1185">Reference proteome</keyword>
<keyword evidence="4" id="KW-0812">Transmembrane</keyword>
<evidence type="ECO:0000256" key="3">
    <source>
        <dbReference type="PROSITE-ProRule" id="PRU00284"/>
    </source>
</evidence>
<feature type="transmembrane region" description="Helical" evidence="4">
    <location>
        <begin position="216"/>
        <end position="235"/>
    </location>
</feature>
<feature type="transmembrane region" description="Helical" evidence="4">
    <location>
        <begin position="173"/>
        <end position="196"/>
    </location>
</feature>
<gene>
    <name evidence="6" type="ORF">HNR50_000944</name>
</gene>